<dbReference type="Proteomes" id="UP000494206">
    <property type="component" value="Unassembled WGS sequence"/>
</dbReference>
<organism evidence="1 2">
    <name type="scientific">Caenorhabditis bovis</name>
    <dbReference type="NCBI Taxonomy" id="2654633"/>
    <lineage>
        <taxon>Eukaryota</taxon>
        <taxon>Metazoa</taxon>
        <taxon>Ecdysozoa</taxon>
        <taxon>Nematoda</taxon>
        <taxon>Chromadorea</taxon>
        <taxon>Rhabditida</taxon>
        <taxon>Rhabditina</taxon>
        <taxon>Rhabditomorpha</taxon>
        <taxon>Rhabditoidea</taxon>
        <taxon>Rhabditidae</taxon>
        <taxon>Peloderinae</taxon>
        <taxon>Caenorhabditis</taxon>
    </lineage>
</organism>
<dbReference type="OrthoDB" id="5797722at2759"/>
<dbReference type="AlphaFoldDB" id="A0A8S1ETT0"/>
<name>A0A8S1ETT0_9PELO</name>
<sequence>MELEKYSHKKILRNKEESDPLGIGSLVQISYSKNLSTVLDGKHVIVKVETMLVFKCLPIIKENIFVVYNSQSNLGIAIGKTEHNSEIAFHPNCSEKIRTQAFLASVDQVAEFQQRAKYIPSERVKQMVSAWVVLSPFSIDVEGSIEKIRSFVIEKEENLPEFEGYAVIKNVVRNSFAEAEYLETNESIIFNMSACQTNIMNRIRVGSIVEIRSSPSFPSSRYNWYGYDVRFHRRKNIKEILSGMINPIKLLQDNLKSQDAYSNKFEEKLKKSTKCENDSQNREFLPKKSKLNSNCVPLNTLGKGFRMSYHLEYGISRSEIDKIFKDVRDLYEIPYESPRLPQGRVEYNESLKAEIQTVLEILEYLADSDGNVMCKKPGPPFVLRDTNWKPTERRIIGLFDDFQWIISETFAKSEEELKIELEDLEEASKKPLRGGWWYRRKEPRTCETALVKEFEAVRNIRKDCMTESV</sequence>
<evidence type="ECO:0000313" key="1">
    <source>
        <dbReference type="EMBL" id="CAB3404720.1"/>
    </source>
</evidence>
<keyword evidence="2" id="KW-1185">Reference proteome</keyword>
<accession>A0A8S1ETT0</accession>
<protein>
    <submittedName>
        <fullName evidence="1">Uncharacterized protein</fullName>
    </submittedName>
</protein>
<gene>
    <name evidence="1" type="ORF">CBOVIS_LOCUS7006</name>
</gene>
<comment type="caution">
    <text evidence="1">The sequence shown here is derived from an EMBL/GenBank/DDBJ whole genome shotgun (WGS) entry which is preliminary data.</text>
</comment>
<reference evidence="1 2" key="1">
    <citation type="submission" date="2020-04" db="EMBL/GenBank/DDBJ databases">
        <authorList>
            <person name="Laetsch R D."/>
            <person name="Stevens L."/>
            <person name="Kumar S."/>
            <person name="Blaxter L. M."/>
        </authorList>
    </citation>
    <scope>NUCLEOTIDE SEQUENCE [LARGE SCALE GENOMIC DNA]</scope>
</reference>
<dbReference type="EMBL" id="CADEPM010000004">
    <property type="protein sequence ID" value="CAB3404720.1"/>
    <property type="molecule type" value="Genomic_DNA"/>
</dbReference>
<evidence type="ECO:0000313" key="2">
    <source>
        <dbReference type="Proteomes" id="UP000494206"/>
    </source>
</evidence>
<proteinExistence type="predicted"/>